<evidence type="ECO:0000256" key="1">
    <source>
        <dbReference type="ARBA" id="ARBA00038494"/>
    </source>
</evidence>
<accession>A0A6M4GRC3</accession>
<protein>
    <recommendedName>
        <fullName evidence="2">Glycosyltransferase 2-like domain-containing protein</fullName>
    </recommendedName>
</protein>
<dbReference type="InterPro" id="IPR029044">
    <property type="entry name" value="Nucleotide-diphossugar_trans"/>
</dbReference>
<dbReference type="SUPFAM" id="SSF53448">
    <property type="entry name" value="Nucleotide-diphospho-sugar transferases"/>
    <property type="match status" value="1"/>
</dbReference>
<comment type="similarity">
    <text evidence="1">Belongs to the glycosyltransferase 2 family. WaaE/KdtX subfamily.</text>
</comment>
<gene>
    <name evidence="3" type="ORF">DSM104443_00059</name>
</gene>
<dbReference type="KEGG" id="uru:DSM104443_00059"/>
<dbReference type="Pfam" id="PF00535">
    <property type="entry name" value="Glycos_transf_2"/>
    <property type="match status" value="1"/>
</dbReference>
<dbReference type="AlphaFoldDB" id="A0A6M4GRC3"/>
<sequence length="251" mass="28196">MDKLPLTVAIIARDAEAQIGECLASVRFADEVLVVDSGSRDGTVALATREGARVIEHGWLGFGRQKQFAVQSAKHDWVLCLDVDERVTEALAASIREVFATPKHNAYRVARRNRFLGVWLAHGEGYPDWSLRLFHRSHASWSNDEVHEAVLTTVQVGRLSGDLLHDSAEDIAMYLTKQNRYTTLHAEALFKQGVRVSGWRLVVNPLVRFIKFYFFKLGFLDGAAGFAHVAIGCNNTFQKYLKLLELQKASR</sequence>
<dbReference type="InterPro" id="IPR001173">
    <property type="entry name" value="Glyco_trans_2-like"/>
</dbReference>
<feature type="domain" description="Glycosyltransferase 2-like" evidence="2">
    <location>
        <begin position="7"/>
        <end position="121"/>
    </location>
</feature>
<dbReference type="Gene3D" id="3.90.550.10">
    <property type="entry name" value="Spore Coat Polysaccharide Biosynthesis Protein SpsA, Chain A"/>
    <property type="match status" value="1"/>
</dbReference>
<evidence type="ECO:0000259" key="2">
    <source>
        <dbReference type="Pfam" id="PF00535"/>
    </source>
</evidence>
<evidence type="ECO:0000313" key="3">
    <source>
        <dbReference type="EMBL" id="QJR09024.1"/>
    </source>
</evidence>
<dbReference type="RefSeq" id="WP_171088727.1">
    <property type="nucleotide sequence ID" value="NZ_CP053069.1"/>
</dbReference>
<dbReference type="CDD" id="cd02511">
    <property type="entry name" value="Beta4Glucosyltransferase"/>
    <property type="match status" value="1"/>
</dbReference>
<organism evidence="3 4">
    <name type="scientific">Usitatibacter rugosus</name>
    <dbReference type="NCBI Taxonomy" id="2732067"/>
    <lineage>
        <taxon>Bacteria</taxon>
        <taxon>Pseudomonadati</taxon>
        <taxon>Pseudomonadota</taxon>
        <taxon>Betaproteobacteria</taxon>
        <taxon>Nitrosomonadales</taxon>
        <taxon>Usitatibacteraceae</taxon>
        <taxon>Usitatibacter</taxon>
    </lineage>
</organism>
<dbReference type="Proteomes" id="UP000501534">
    <property type="component" value="Chromosome"/>
</dbReference>
<proteinExistence type="inferred from homology"/>
<dbReference type="EMBL" id="CP053069">
    <property type="protein sequence ID" value="QJR09024.1"/>
    <property type="molecule type" value="Genomic_DNA"/>
</dbReference>
<dbReference type="PANTHER" id="PTHR43630">
    <property type="entry name" value="POLY-BETA-1,6-N-ACETYL-D-GLUCOSAMINE SYNTHASE"/>
    <property type="match status" value="1"/>
</dbReference>
<evidence type="ECO:0000313" key="4">
    <source>
        <dbReference type="Proteomes" id="UP000501534"/>
    </source>
</evidence>
<reference evidence="3 4" key="1">
    <citation type="submission" date="2020-04" db="EMBL/GenBank/DDBJ databases">
        <title>Usitatibacter rugosus gen. nov., sp. nov. and Usitatibacter palustris sp. nov., novel members of Usitatibacteraceae fam. nov. within the order Nitrosomonadales isolated from soil.</title>
        <authorList>
            <person name="Huber K.J."/>
            <person name="Neumann-Schaal M."/>
            <person name="Geppert A."/>
            <person name="Luckner M."/>
            <person name="Wanner G."/>
            <person name="Overmann J."/>
        </authorList>
    </citation>
    <scope>NUCLEOTIDE SEQUENCE [LARGE SCALE GENOMIC DNA]</scope>
    <source>
        <strain evidence="3 4">0125_3</strain>
    </source>
</reference>
<keyword evidence="4" id="KW-1185">Reference proteome</keyword>
<dbReference type="PANTHER" id="PTHR43630:SF2">
    <property type="entry name" value="GLYCOSYLTRANSFERASE"/>
    <property type="match status" value="1"/>
</dbReference>
<name>A0A6M4GRC3_9PROT</name>